<evidence type="ECO:0000313" key="1">
    <source>
        <dbReference type="EMBL" id="NMO17847.1"/>
    </source>
</evidence>
<dbReference type="RefSeq" id="WP_169347127.1">
    <property type="nucleotide sequence ID" value="NZ_JABBJJ010000112.1"/>
</dbReference>
<proteinExistence type="predicted"/>
<gene>
    <name evidence="1" type="ORF">HG543_23750</name>
</gene>
<reference evidence="1 2" key="1">
    <citation type="submission" date="2020-04" db="EMBL/GenBank/DDBJ databases">
        <title>Draft genome of Pyxidicoccus fallax type strain.</title>
        <authorList>
            <person name="Whitworth D.E."/>
        </authorList>
    </citation>
    <scope>NUCLEOTIDE SEQUENCE [LARGE SCALE GENOMIC DNA]</scope>
    <source>
        <strain evidence="1 2">DSM 14698</strain>
    </source>
</reference>
<comment type="caution">
    <text evidence="1">The sequence shown here is derived from an EMBL/GenBank/DDBJ whole genome shotgun (WGS) entry which is preliminary data.</text>
</comment>
<dbReference type="EMBL" id="JABBJJ010000112">
    <property type="protein sequence ID" value="NMO17847.1"/>
    <property type="molecule type" value="Genomic_DNA"/>
</dbReference>
<name>A0A848LJC4_9BACT</name>
<organism evidence="1 2">
    <name type="scientific">Pyxidicoccus fallax</name>
    <dbReference type="NCBI Taxonomy" id="394095"/>
    <lineage>
        <taxon>Bacteria</taxon>
        <taxon>Pseudomonadati</taxon>
        <taxon>Myxococcota</taxon>
        <taxon>Myxococcia</taxon>
        <taxon>Myxococcales</taxon>
        <taxon>Cystobacterineae</taxon>
        <taxon>Myxococcaceae</taxon>
        <taxon>Pyxidicoccus</taxon>
    </lineage>
</organism>
<protein>
    <submittedName>
        <fullName evidence="1">Uncharacterized protein</fullName>
    </submittedName>
</protein>
<accession>A0A848LJC4</accession>
<evidence type="ECO:0000313" key="2">
    <source>
        <dbReference type="Proteomes" id="UP000518300"/>
    </source>
</evidence>
<dbReference type="AlphaFoldDB" id="A0A848LJC4"/>
<dbReference type="Proteomes" id="UP000518300">
    <property type="component" value="Unassembled WGS sequence"/>
</dbReference>
<keyword evidence="2" id="KW-1185">Reference proteome</keyword>
<sequence>MSQHRKSPPGPYRLTYTPEAREQCLRLPSRQRRTVERALARLAGTVGLRQWVSPVEAQEEFQVCFSQTLITYELDPALRSLVVKRLVSED</sequence>